<accession>A0A8H7MBA6</accession>
<reference evidence="3" key="2">
    <citation type="journal article" date="2018" name="DNA Res.">
        <title>Comparative genome and transcriptome analyses reveal adaptations to opportunistic infections in woody plant degrading pathogens of Botryosphaeriaceae.</title>
        <authorList>
            <person name="Yan J.Y."/>
            <person name="Zhao W.S."/>
            <person name="Chen Z."/>
            <person name="Xing Q.K."/>
            <person name="Zhang W."/>
            <person name="Chethana K.W.T."/>
            <person name="Xue M.F."/>
            <person name="Xu J.P."/>
            <person name="Phillips A.J.L."/>
            <person name="Wang Y."/>
            <person name="Liu J.H."/>
            <person name="Liu M."/>
            <person name="Zhou Y."/>
            <person name="Jayawardena R.S."/>
            <person name="Manawasinghe I.S."/>
            <person name="Huang J.B."/>
            <person name="Qiao G.H."/>
            <person name="Fu C.Y."/>
            <person name="Guo F.F."/>
            <person name="Dissanayake A.J."/>
            <person name="Peng Y.L."/>
            <person name="Hyde K.D."/>
            <person name="Li X.H."/>
        </authorList>
    </citation>
    <scope>NUCLEOTIDE SEQUENCE</scope>
    <source>
        <strain evidence="3">CSS-01s</strain>
    </source>
</reference>
<dbReference type="Proteomes" id="UP000627934">
    <property type="component" value="Unassembled WGS sequence"/>
</dbReference>
<gene>
    <name evidence="3" type="ORF">BFW01_g11014</name>
</gene>
<dbReference type="EMBL" id="MDYX01000024">
    <property type="protein sequence ID" value="KAF9629811.1"/>
    <property type="molecule type" value="Genomic_DNA"/>
</dbReference>
<dbReference type="Pfam" id="PF11374">
    <property type="entry name" value="DUF3176"/>
    <property type="match status" value="1"/>
</dbReference>
<dbReference type="PANTHER" id="PTHR35394">
    <property type="entry name" value="DUF3176 DOMAIN-CONTAINING PROTEIN"/>
    <property type="match status" value="1"/>
</dbReference>
<dbReference type="PANTHER" id="PTHR35394:SF5">
    <property type="entry name" value="DUF3176 DOMAIN-CONTAINING PROTEIN"/>
    <property type="match status" value="1"/>
</dbReference>
<feature type="transmembrane region" description="Helical" evidence="2">
    <location>
        <begin position="213"/>
        <end position="231"/>
    </location>
</feature>
<keyword evidence="2" id="KW-0812">Transmembrane</keyword>
<protein>
    <submittedName>
        <fullName evidence="3">Uncharacterized protein</fullName>
    </submittedName>
</protein>
<dbReference type="AlphaFoldDB" id="A0A8H7MBA6"/>
<proteinExistence type="predicted"/>
<keyword evidence="2" id="KW-1133">Transmembrane helix</keyword>
<dbReference type="InterPro" id="IPR021514">
    <property type="entry name" value="DUF3176"/>
</dbReference>
<evidence type="ECO:0000313" key="3">
    <source>
        <dbReference type="EMBL" id="KAF9629811.1"/>
    </source>
</evidence>
<evidence type="ECO:0000313" key="4">
    <source>
        <dbReference type="Proteomes" id="UP000627934"/>
    </source>
</evidence>
<evidence type="ECO:0000256" key="2">
    <source>
        <dbReference type="SAM" id="Phobius"/>
    </source>
</evidence>
<comment type="caution">
    <text evidence="3">The sequence shown here is derived from an EMBL/GenBank/DDBJ whole genome shotgun (WGS) entry which is preliminary data.</text>
</comment>
<feature type="transmembrane region" description="Helical" evidence="2">
    <location>
        <begin position="150"/>
        <end position="172"/>
    </location>
</feature>
<evidence type="ECO:0000256" key="1">
    <source>
        <dbReference type="SAM" id="MobiDB-lite"/>
    </source>
</evidence>
<organism evidence="3 4">
    <name type="scientific">Lasiodiplodia theobromae</name>
    <dbReference type="NCBI Taxonomy" id="45133"/>
    <lineage>
        <taxon>Eukaryota</taxon>
        <taxon>Fungi</taxon>
        <taxon>Dikarya</taxon>
        <taxon>Ascomycota</taxon>
        <taxon>Pezizomycotina</taxon>
        <taxon>Dothideomycetes</taxon>
        <taxon>Dothideomycetes incertae sedis</taxon>
        <taxon>Botryosphaeriales</taxon>
        <taxon>Botryosphaeriaceae</taxon>
        <taxon>Lasiodiplodia</taxon>
    </lineage>
</organism>
<feature type="region of interest" description="Disordered" evidence="1">
    <location>
        <begin position="66"/>
        <end position="93"/>
    </location>
</feature>
<sequence>MEYTRIPHHPVLNIPNHNQSNEEVDLEAYPPPLDVRRSRPSFSHARNESEVSSFSGITYFDQSTLEFDPPPTERKDNASRLLPHGGSRDSESSTRIVPRKRDWLKEWWFWEVGGCVVSIVCMSLTAYFIYKFDERPQSDWKFFMSPNTSISTLITITKTSMLLPVMECISQLKWRYFWTGKRPLVELEAFDAASRGPWGSFVFAGKTKLKSRITLLGAFIVVGSLAMEPLAQQIVSFETRWHSRPAGEVTQLCDSKIYVNQAYKPVMAVDPHIGAFATPSDVQAAFFNGVYNSPYQLTVSCTNGNCTWPSFLSLGVRSVCENITSESSYRCLNSTEGTCVRRKYVFPYTWATEDFVITANNETGNHLIKSMAWTAGPVPEITDWNSTGLLTRFIIGRFRQYWTDSDEVDPVSNTPELTKCDLLWSAKLYENFTYQNGTASNKGDLPYNFTLSEIPLKRQPSPNPDVSVFSIDKENLGTHNETYLNNIFDTTFNVSNNEQRIFEVNNTVYNITSLFLSSMLNMHLTDTSMSTGSFLEENNKFDQFFGRALLYGDSIQETMGSVAQSITNMIQPTGDVQAADGTPDSFVEAFTGVAETYVVMRMRWFAFTGSMVFLSTVFLLITIFLNRHTNTPPWKSCSLPFLFHGLEGWNEYNDEELREMDARAKGMRAKLEKNAEGNIKFMKR</sequence>
<feature type="transmembrane region" description="Helical" evidence="2">
    <location>
        <begin position="108"/>
        <end position="130"/>
    </location>
</feature>
<name>A0A8H7MBA6_9PEZI</name>
<keyword evidence="2" id="KW-0472">Membrane</keyword>
<feature type="transmembrane region" description="Helical" evidence="2">
    <location>
        <begin position="604"/>
        <end position="625"/>
    </location>
</feature>
<reference evidence="3" key="1">
    <citation type="submission" date="2016-08" db="EMBL/GenBank/DDBJ databases">
        <authorList>
            <person name="Yan J."/>
        </authorList>
    </citation>
    <scope>NUCLEOTIDE SEQUENCE</scope>
    <source>
        <strain evidence="3">CSS-01s</strain>
    </source>
</reference>
<feature type="region of interest" description="Disordered" evidence="1">
    <location>
        <begin position="1"/>
        <end position="21"/>
    </location>
</feature>